<keyword evidence="3" id="KW-1185">Reference proteome</keyword>
<accession>A0A2Z4IJC4</accession>
<feature type="domain" description="Competence protein CoiA-like N-terminal" evidence="1">
    <location>
        <begin position="22"/>
        <end position="51"/>
    </location>
</feature>
<reference evidence="2 3" key="1">
    <citation type="submission" date="2018-06" db="EMBL/GenBank/DDBJ databases">
        <title>Echinicola strongylocentroti sp. nov., isolated from a sea urchin Strongylocentrotus intermedius.</title>
        <authorList>
            <person name="Bae S.S."/>
        </authorList>
    </citation>
    <scope>NUCLEOTIDE SEQUENCE [LARGE SCALE GENOMIC DNA]</scope>
    <source>
        <strain evidence="2 3">MEBiC08714</strain>
    </source>
</reference>
<sequence length="257" mass="30891">MRYEICNCSWQKTEAFKGGKGICPCCKSAVNAKCGDVKINHWAHIGKRKCESWWENETKWHRQWKNHFPEYWQEIVHSDETGEKHIADVKTKKDWVLEFQHSYITPEERNSRNTFYSKLVWIIDGLRRKTDRMQFQKILEESSRAPIGNLNIRKISFPEESRLLKEWFDCGVPVFFDFGQTGLWFLLPFDIKDEAYLIHFSREEFIKVHNNEGFNELINEIIPNIQNMISGFRRKIDNMSVNKLLNPKRRTTRRRRF</sequence>
<dbReference type="Pfam" id="PF25164">
    <property type="entry name" value="CoiA_N"/>
    <property type="match status" value="1"/>
</dbReference>
<protein>
    <recommendedName>
        <fullName evidence="1">Competence protein CoiA-like N-terminal domain-containing protein</fullName>
    </recommendedName>
</protein>
<organism evidence="2 3">
    <name type="scientific">Echinicola strongylocentroti</name>
    <dbReference type="NCBI Taxonomy" id="1795355"/>
    <lineage>
        <taxon>Bacteria</taxon>
        <taxon>Pseudomonadati</taxon>
        <taxon>Bacteroidota</taxon>
        <taxon>Cytophagia</taxon>
        <taxon>Cytophagales</taxon>
        <taxon>Cyclobacteriaceae</taxon>
        <taxon>Echinicola</taxon>
    </lineage>
</organism>
<dbReference type="OrthoDB" id="1490774at2"/>
<dbReference type="AlphaFoldDB" id="A0A2Z4IJC4"/>
<name>A0A2Z4IJC4_9BACT</name>
<evidence type="ECO:0000259" key="1">
    <source>
        <dbReference type="Pfam" id="PF25164"/>
    </source>
</evidence>
<dbReference type="InterPro" id="IPR057253">
    <property type="entry name" value="CoiA-like_N"/>
</dbReference>
<dbReference type="KEGG" id="est:DN752_13215"/>
<dbReference type="EMBL" id="CP030041">
    <property type="protein sequence ID" value="AWW31005.1"/>
    <property type="molecule type" value="Genomic_DNA"/>
</dbReference>
<evidence type="ECO:0000313" key="2">
    <source>
        <dbReference type="EMBL" id="AWW31005.1"/>
    </source>
</evidence>
<proteinExistence type="predicted"/>
<dbReference type="Proteomes" id="UP000248688">
    <property type="component" value="Chromosome"/>
</dbReference>
<gene>
    <name evidence="2" type="ORF">DN752_13215</name>
</gene>
<evidence type="ECO:0000313" key="3">
    <source>
        <dbReference type="Proteomes" id="UP000248688"/>
    </source>
</evidence>